<dbReference type="Gene3D" id="3.40.630.30">
    <property type="match status" value="1"/>
</dbReference>
<comment type="caution">
    <text evidence="4">The sequence shown here is derived from an EMBL/GenBank/DDBJ whole genome shotgun (WGS) entry which is preliminary data.</text>
</comment>
<proteinExistence type="predicted"/>
<dbReference type="CDD" id="cd04301">
    <property type="entry name" value="NAT_SF"/>
    <property type="match status" value="1"/>
</dbReference>
<organism evidence="4 5">
    <name type="scientific">Brucella intermedia</name>
    <dbReference type="NCBI Taxonomy" id="94625"/>
    <lineage>
        <taxon>Bacteria</taxon>
        <taxon>Pseudomonadati</taxon>
        <taxon>Pseudomonadota</taxon>
        <taxon>Alphaproteobacteria</taxon>
        <taxon>Hyphomicrobiales</taxon>
        <taxon>Brucellaceae</taxon>
        <taxon>Brucella/Ochrobactrum group</taxon>
        <taxon>Brucella</taxon>
    </lineage>
</organism>
<dbReference type="PANTHER" id="PTHR43877:SF2">
    <property type="entry name" value="AMINOALKYLPHOSPHONATE N-ACETYLTRANSFERASE-RELATED"/>
    <property type="match status" value="1"/>
</dbReference>
<evidence type="ECO:0000313" key="5">
    <source>
        <dbReference type="Proteomes" id="UP000578622"/>
    </source>
</evidence>
<evidence type="ECO:0000256" key="2">
    <source>
        <dbReference type="ARBA" id="ARBA00023315"/>
    </source>
</evidence>
<keyword evidence="2" id="KW-0012">Acyltransferase</keyword>
<dbReference type="InterPro" id="IPR050832">
    <property type="entry name" value="Bact_Acetyltransf"/>
</dbReference>
<keyword evidence="5" id="KW-1185">Reference proteome</keyword>
<evidence type="ECO:0000313" key="4">
    <source>
        <dbReference type="EMBL" id="MBA8853532.1"/>
    </source>
</evidence>
<evidence type="ECO:0000259" key="3">
    <source>
        <dbReference type="PROSITE" id="PS51186"/>
    </source>
</evidence>
<protein>
    <submittedName>
        <fullName evidence="4">Ribosomal protein S18 acetylase RimI-like enzyme</fullName>
    </submittedName>
</protein>
<dbReference type="SUPFAM" id="SSF55729">
    <property type="entry name" value="Acyl-CoA N-acyltransferases (Nat)"/>
    <property type="match status" value="1"/>
</dbReference>
<dbReference type="PANTHER" id="PTHR43877">
    <property type="entry name" value="AMINOALKYLPHOSPHONATE N-ACETYLTRANSFERASE-RELATED-RELATED"/>
    <property type="match status" value="1"/>
</dbReference>
<gene>
    <name evidence="4" type="ORF">FHW20_004514</name>
</gene>
<sequence length="215" mass="24441">MNVVRVLPATGRLRQVLRALSTRRRYSTTSSDKAIRMMQTRRETITIRRIGLNEVDIFRRIRLEALACEPEAFASTFEEWALMSDEEWRSRLKEPIFVAFEGHIPVGLIGLLRERPGRMAHRASVVMVYVHATLRGCGLAKSLLDTVKKFGRNAGLRQLELSVKAENSPAIRFYQREGFVEVGRIPAGYLDHGREIDDVLMVCRLVSDQEAAGET</sequence>
<dbReference type="InterPro" id="IPR000182">
    <property type="entry name" value="GNAT_dom"/>
</dbReference>
<evidence type="ECO:0000256" key="1">
    <source>
        <dbReference type="ARBA" id="ARBA00022679"/>
    </source>
</evidence>
<dbReference type="EMBL" id="JACGXG010000012">
    <property type="protein sequence ID" value="MBA8853532.1"/>
    <property type="molecule type" value="Genomic_DNA"/>
</dbReference>
<feature type="domain" description="N-acetyltransferase" evidence="3">
    <location>
        <begin position="45"/>
        <end position="206"/>
    </location>
</feature>
<keyword evidence="1" id="KW-0808">Transferase</keyword>
<name>A0ABR6AVX0_9HYPH</name>
<accession>A0ABR6AVX0</accession>
<dbReference type="Pfam" id="PF00583">
    <property type="entry name" value="Acetyltransf_1"/>
    <property type="match status" value="1"/>
</dbReference>
<dbReference type="Proteomes" id="UP000578622">
    <property type="component" value="Unassembled WGS sequence"/>
</dbReference>
<reference evidence="4 5" key="1">
    <citation type="submission" date="2020-07" db="EMBL/GenBank/DDBJ databases">
        <title>Genomic Encyclopedia of Type Strains, Phase IV (KMG-V): Genome sequencing to study the core and pangenomes of soil and plant-associated prokaryotes.</title>
        <authorList>
            <person name="Whitman W."/>
        </authorList>
    </citation>
    <scope>NUCLEOTIDE SEQUENCE [LARGE SCALE GENOMIC DNA]</scope>
    <source>
        <strain evidence="4 5">RH4WT92</strain>
    </source>
</reference>
<dbReference type="InterPro" id="IPR016181">
    <property type="entry name" value="Acyl_CoA_acyltransferase"/>
</dbReference>
<dbReference type="PROSITE" id="PS51186">
    <property type="entry name" value="GNAT"/>
    <property type="match status" value="1"/>
</dbReference>